<gene>
    <name evidence="3" type="ORF">LR394_32170</name>
</gene>
<sequence length="256" mass="26678">MVLQEREGAVTVLTLNRPQRRNALDADSKKALRRAVEEVAADESVRAVVLTGAGGSFCGGQDLAEHAEALRTDPATAFATVEQDYAPIVQALITMPKPVIAAVEGTCVGAGLALALACDLRIMAEDAVLGTAFTAIGLTCDSGLSLTLTQSVGPSRAKELLLLGQSFSPAEAGTWGIAGRIVPTGQVQQHARETAARLAAGPTLAYAETKKLIDTAALTTVLHNEALAQARLGLSTDHRAAVEAFLAKRRPSFEGR</sequence>
<dbReference type="GO" id="GO:0003824">
    <property type="term" value="F:catalytic activity"/>
    <property type="evidence" value="ECO:0007669"/>
    <property type="project" value="InterPro"/>
</dbReference>
<comment type="caution">
    <text evidence="3">The sequence shown here is derived from an EMBL/GenBank/DDBJ whole genome shotgun (WGS) entry which is preliminary data.</text>
</comment>
<dbReference type="Gene3D" id="1.10.12.10">
    <property type="entry name" value="Lyase 2-enoyl-coa Hydratase, Chain A, domain 2"/>
    <property type="match status" value="1"/>
</dbReference>
<dbReference type="Pfam" id="PF00378">
    <property type="entry name" value="ECH_1"/>
    <property type="match status" value="1"/>
</dbReference>
<organism evidence="3 4">
    <name type="scientific">Kineosporia babensis</name>
    <dbReference type="NCBI Taxonomy" id="499548"/>
    <lineage>
        <taxon>Bacteria</taxon>
        <taxon>Bacillati</taxon>
        <taxon>Actinomycetota</taxon>
        <taxon>Actinomycetes</taxon>
        <taxon>Kineosporiales</taxon>
        <taxon>Kineosporiaceae</taxon>
        <taxon>Kineosporia</taxon>
    </lineage>
</organism>
<dbReference type="AlphaFoldDB" id="A0A9X1SXT6"/>
<dbReference type="PANTHER" id="PTHR43459:SF1">
    <property type="entry name" value="EG:BACN32G11.4 PROTEIN"/>
    <property type="match status" value="1"/>
</dbReference>
<keyword evidence="4" id="KW-1185">Reference proteome</keyword>
<dbReference type="RefSeq" id="WP_231448386.1">
    <property type="nucleotide sequence ID" value="NZ_JAJOMB010000023.1"/>
</dbReference>
<accession>A0A9X1SXT6</accession>
<evidence type="ECO:0000313" key="3">
    <source>
        <dbReference type="EMBL" id="MCD5315565.1"/>
    </source>
</evidence>
<dbReference type="SUPFAM" id="SSF52096">
    <property type="entry name" value="ClpP/crotonase"/>
    <property type="match status" value="1"/>
</dbReference>
<comment type="similarity">
    <text evidence="1 2">Belongs to the enoyl-CoA hydratase/isomerase family.</text>
</comment>
<dbReference type="PANTHER" id="PTHR43459">
    <property type="entry name" value="ENOYL-COA HYDRATASE"/>
    <property type="match status" value="1"/>
</dbReference>
<evidence type="ECO:0000313" key="4">
    <source>
        <dbReference type="Proteomes" id="UP001138997"/>
    </source>
</evidence>
<proteinExistence type="inferred from homology"/>
<evidence type="ECO:0000256" key="2">
    <source>
        <dbReference type="RuleBase" id="RU003707"/>
    </source>
</evidence>
<dbReference type="PROSITE" id="PS00166">
    <property type="entry name" value="ENOYL_COA_HYDRATASE"/>
    <property type="match status" value="1"/>
</dbReference>
<protein>
    <submittedName>
        <fullName evidence="3">Enoyl-CoA hydratase-related protein</fullName>
    </submittedName>
</protein>
<reference evidence="3" key="1">
    <citation type="submission" date="2021-11" db="EMBL/GenBank/DDBJ databases">
        <title>Streptomyces corallinus and Kineosporia corallina sp. nov., two new coral-derived marine actinobacteria.</title>
        <authorList>
            <person name="Buangrab K."/>
            <person name="Sutthacheep M."/>
            <person name="Yeemin T."/>
            <person name="Harunari E."/>
            <person name="Igarashi Y."/>
            <person name="Sripreechasak P."/>
            <person name="Kanchanasin P."/>
            <person name="Tanasupawat S."/>
            <person name="Phongsopitanun W."/>
        </authorList>
    </citation>
    <scope>NUCLEOTIDE SEQUENCE</scope>
    <source>
        <strain evidence="3">JCM 31032</strain>
    </source>
</reference>
<dbReference type="InterPro" id="IPR014748">
    <property type="entry name" value="Enoyl-CoA_hydra_C"/>
</dbReference>
<name>A0A9X1SXT6_9ACTN</name>
<dbReference type="CDD" id="cd06558">
    <property type="entry name" value="crotonase-like"/>
    <property type="match status" value="1"/>
</dbReference>
<dbReference type="InterPro" id="IPR029045">
    <property type="entry name" value="ClpP/crotonase-like_dom_sf"/>
</dbReference>
<evidence type="ECO:0000256" key="1">
    <source>
        <dbReference type="ARBA" id="ARBA00005254"/>
    </source>
</evidence>
<dbReference type="Proteomes" id="UP001138997">
    <property type="component" value="Unassembled WGS sequence"/>
</dbReference>
<dbReference type="InterPro" id="IPR001753">
    <property type="entry name" value="Enoyl-CoA_hydra/iso"/>
</dbReference>
<dbReference type="Gene3D" id="3.90.226.10">
    <property type="entry name" value="2-enoyl-CoA Hydratase, Chain A, domain 1"/>
    <property type="match status" value="1"/>
</dbReference>
<dbReference type="InterPro" id="IPR018376">
    <property type="entry name" value="Enoyl-CoA_hyd/isom_CS"/>
</dbReference>
<dbReference type="EMBL" id="JAJOMB010000023">
    <property type="protein sequence ID" value="MCD5315565.1"/>
    <property type="molecule type" value="Genomic_DNA"/>
</dbReference>